<keyword evidence="1" id="KW-0472">Membrane</keyword>
<dbReference type="STRING" id="1317125.SAMN05444128_3131"/>
<keyword evidence="1" id="KW-0812">Transmembrane</keyword>
<dbReference type="Pfam" id="PF02517">
    <property type="entry name" value="Rce1-like"/>
    <property type="match status" value="1"/>
</dbReference>
<keyword evidence="1" id="KW-1133">Transmembrane helix</keyword>
<feature type="transmembrane region" description="Helical" evidence="1">
    <location>
        <begin position="123"/>
        <end position="139"/>
    </location>
</feature>
<dbReference type="OrthoDB" id="847268at2"/>
<feature type="transmembrane region" description="Helical" evidence="1">
    <location>
        <begin position="208"/>
        <end position="226"/>
    </location>
</feature>
<feature type="transmembrane region" description="Helical" evidence="1">
    <location>
        <begin position="53"/>
        <end position="74"/>
    </location>
</feature>
<feature type="transmembrane region" description="Helical" evidence="1">
    <location>
        <begin position="145"/>
        <end position="165"/>
    </location>
</feature>
<dbReference type="RefSeq" id="WP_076670758.1">
    <property type="nucleotide sequence ID" value="NZ_FTPP01000003.1"/>
</dbReference>
<evidence type="ECO:0000313" key="3">
    <source>
        <dbReference type="EMBL" id="SIT93662.1"/>
    </source>
</evidence>
<proteinExistence type="predicted"/>
<dbReference type="AlphaFoldDB" id="A0A1R3XRM6"/>
<feature type="transmembrane region" description="Helical" evidence="1">
    <location>
        <begin position="94"/>
        <end position="111"/>
    </location>
</feature>
<name>A0A1R3XRM6_9BACT</name>
<dbReference type="GO" id="GO:0006508">
    <property type="term" value="P:proteolysis"/>
    <property type="evidence" value="ECO:0007669"/>
    <property type="project" value="UniProtKB-KW"/>
</dbReference>
<dbReference type="GO" id="GO:0080120">
    <property type="term" value="P:CAAX-box protein maturation"/>
    <property type="evidence" value="ECO:0007669"/>
    <property type="project" value="UniProtKB-ARBA"/>
</dbReference>
<evidence type="ECO:0000313" key="4">
    <source>
        <dbReference type="Proteomes" id="UP000187181"/>
    </source>
</evidence>
<gene>
    <name evidence="3" type="ORF">SAMN05444128_3131</name>
</gene>
<evidence type="ECO:0000256" key="1">
    <source>
        <dbReference type="SAM" id="Phobius"/>
    </source>
</evidence>
<keyword evidence="3" id="KW-0378">Hydrolase</keyword>
<dbReference type="Proteomes" id="UP000187181">
    <property type="component" value="Unassembled WGS sequence"/>
</dbReference>
<feature type="domain" description="CAAX prenyl protease 2/Lysostaphin resistance protein A-like" evidence="2">
    <location>
        <begin position="92"/>
        <end position="245"/>
    </location>
</feature>
<dbReference type="EMBL" id="FTPP01000003">
    <property type="protein sequence ID" value="SIT93662.1"/>
    <property type="molecule type" value="Genomic_DNA"/>
</dbReference>
<protein>
    <submittedName>
        <fullName evidence="3">CAAX protease self-immunity</fullName>
    </submittedName>
</protein>
<reference evidence="4" key="1">
    <citation type="submission" date="2017-01" db="EMBL/GenBank/DDBJ databases">
        <authorList>
            <person name="Varghese N."/>
            <person name="Submissions S."/>
        </authorList>
    </citation>
    <scope>NUCLEOTIDE SEQUENCE [LARGE SCALE GENOMIC DNA]</scope>
    <source>
        <strain evidence="4">LP100</strain>
    </source>
</reference>
<keyword evidence="3" id="KW-0645">Protease</keyword>
<sequence>METTLPAEKVEAKPNPSLPETVLDFWHFLKSPQQLQAQHQEPKQIWKPLLQLFVLKFSLSLGISLLVFGLLQLLGLDHFGSHGLDKFLRETHPLLVLLAVAVVGPAIEEFFFRAPLRYTRKRLLVSFLTINIFVLPPLLELSGISTLVSALIWLTTLALGLWVLLSDERARHFRRLWKEHFGAVFYTFTIVFALVHLANYENLNLPSALIPLLVVPQFIGSLFWSYIRLRFSLTWAILAHGSSNALLLALSYLTT</sequence>
<feature type="transmembrane region" description="Helical" evidence="1">
    <location>
        <begin position="233"/>
        <end position="253"/>
    </location>
</feature>
<organism evidence="3 4">
    <name type="scientific">Pontibacter indicus</name>
    <dbReference type="NCBI Taxonomy" id="1317125"/>
    <lineage>
        <taxon>Bacteria</taxon>
        <taxon>Pseudomonadati</taxon>
        <taxon>Bacteroidota</taxon>
        <taxon>Cytophagia</taxon>
        <taxon>Cytophagales</taxon>
        <taxon>Hymenobacteraceae</taxon>
        <taxon>Pontibacter</taxon>
    </lineage>
</organism>
<keyword evidence="4" id="KW-1185">Reference proteome</keyword>
<evidence type="ECO:0000259" key="2">
    <source>
        <dbReference type="Pfam" id="PF02517"/>
    </source>
</evidence>
<accession>A0A1R3XRM6</accession>
<feature type="transmembrane region" description="Helical" evidence="1">
    <location>
        <begin position="177"/>
        <end position="196"/>
    </location>
</feature>
<dbReference type="GO" id="GO:0004175">
    <property type="term" value="F:endopeptidase activity"/>
    <property type="evidence" value="ECO:0007669"/>
    <property type="project" value="UniProtKB-ARBA"/>
</dbReference>
<dbReference type="InterPro" id="IPR003675">
    <property type="entry name" value="Rce1/LyrA-like_dom"/>
</dbReference>